<reference evidence="1" key="2">
    <citation type="journal article" date="2021" name="PeerJ">
        <title>Extensive microbial diversity within the chicken gut microbiome revealed by metagenomics and culture.</title>
        <authorList>
            <person name="Gilroy R."/>
            <person name="Ravi A."/>
            <person name="Getino M."/>
            <person name="Pursley I."/>
            <person name="Horton D.L."/>
            <person name="Alikhan N.F."/>
            <person name="Baker D."/>
            <person name="Gharbi K."/>
            <person name="Hall N."/>
            <person name="Watson M."/>
            <person name="Adriaenssens E.M."/>
            <person name="Foster-Nyarko E."/>
            <person name="Jarju S."/>
            <person name="Secka A."/>
            <person name="Antonio M."/>
            <person name="Oren A."/>
            <person name="Chaudhuri R.R."/>
            <person name="La Ragione R."/>
            <person name="Hildebrand F."/>
            <person name="Pallen M.J."/>
        </authorList>
    </citation>
    <scope>NUCLEOTIDE SEQUENCE</scope>
    <source>
        <strain evidence="1">2478</strain>
    </source>
</reference>
<gene>
    <name evidence="1" type="ORF">IAB80_10410</name>
</gene>
<organism evidence="1 2">
    <name type="scientific">Candidatus Cryptobacteroides excrementipullorum</name>
    <dbReference type="NCBI Taxonomy" id="2840761"/>
    <lineage>
        <taxon>Bacteria</taxon>
        <taxon>Pseudomonadati</taxon>
        <taxon>Bacteroidota</taxon>
        <taxon>Bacteroidia</taxon>
        <taxon>Bacteroidales</taxon>
        <taxon>Candidatus Cryptobacteroides</taxon>
    </lineage>
</organism>
<accession>A0A9D9NMU1</accession>
<evidence type="ECO:0000313" key="2">
    <source>
        <dbReference type="Proteomes" id="UP000823771"/>
    </source>
</evidence>
<proteinExistence type="predicted"/>
<protein>
    <submittedName>
        <fullName evidence="1">Uncharacterized protein</fullName>
    </submittedName>
</protein>
<dbReference type="EMBL" id="JADILZ010000101">
    <property type="protein sequence ID" value="MBO8479282.1"/>
    <property type="molecule type" value="Genomic_DNA"/>
</dbReference>
<dbReference type="AlphaFoldDB" id="A0A9D9NMU1"/>
<reference evidence="1" key="1">
    <citation type="submission" date="2020-10" db="EMBL/GenBank/DDBJ databases">
        <authorList>
            <person name="Gilroy R."/>
        </authorList>
    </citation>
    <scope>NUCLEOTIDE SEQUENCE</scope>
    <source>
        <strain evidence="1">2478</strain>
    </source>
</reference>
<comment type="caution">
    <text evidence="1">The sequence shown here is derived from an EMBL/GenBank/DDBJ whole genome shotgun (WGS) entry which is preliminary data.</text>
</comment>
<evidence type="ECO:0000313" key="1">
    <source>
        <dbReference type="EMBL" id="MBO8479282.1"/>
    </source>
</evidence>
<dbReference type="Proteomes" id="UP000823771">
    <property type="component" value="Unassembled WGS sequence"/>
</dbReference>
<name>A0A9D9NMU1_9BACT</name>
<sequence>MYEARQRKEKVSRRIDAGRGVRQKIKIEDGRKNFVIKQCYRPVNSPPATQILSYAYCHGIPREIVTFVLSLSGTGA</sequence>